<reference evidence="3 4" key="1">
    <citation type="submission" date="2019-08" db="EMBL/GenBank/DDBJ databases">
        <authorList>
            <person name="Dong K."/>
        </authorList>
    </citation>
    <scope>NUCLEOTIDE SEQUENCE [LARGE SCALE GENOMIC DNA]</scope>
    <source>
        <strain evidence="3 4">K-1</strain>
    </source>
</reference>
<feature type="region of interest" description="Disordered" evidence="1">
    <location>
        <begin position="43"/>
        <end position="67"/>
    </location>
</feature>
<accession>A0A5C8HSV8</accession>
<name>A0A5C8HSV8_9MICO</name>
<dbReference type="AlphaFoldDB" id="A0A5C8HSV8"/>
<dbReference type="Pfam" id="PF08378">
    <property type="entry name" value="NERD"/>
    <property type="match status" value="1"/>
</dbReference>
<comment type="caution">
    <text evidence="3">The sequence shown here is derived from an EMBL/GenBank/DDBJ whole genome shotgun (WGS) entry which is preliminary data.</text>
</comment>
<organism evidence="3 4">
    <name type="scientific">Microbacterium saccharophilum</name>
    <dbReference type="NCBI Taxonomy" id="1213358"/>
    <lineage>
        <taxon>Bacteria</taxon>
        <taxon>Bacillati</taxon>
        <taxon>Actinomycetota</taxon>
        <taxon>Actinomycetes</taxon>
        <taxon>Micrococcales</taxon>
        <taxon>Microbacteriaceae</taxon>
        <taxon>Microbacterium</taxon>
    </lineage>
</organism>
<dbReference type="OrthoDB" id="4246706at2"/>
<protein>
    <submittedName>
        <fullName evidence="3">NERD domain-containing protein</fullName>
    </submittedName>
</protein>
<sequence length="247" mass="27101">MRLRYAGACRLCGASLPAGTDAIYEREFKTVSCVECSATPVESDTGVAGASARREHERRKNASEHRIRTNHPKLGGLILALTEDPESTEAWQRGAIGEERLAEWLNELPETLRVLHDRRIPGTRANIDHIVVSPSGVWVIDAKRYKGQRPSLHVEGGIFRPRVETLRVAGRDKTKLVNGVHSQITRVTAALPDGNVDVHGALCFVKADWPLIGGSVPGGACPANLRSRRRYRFAHLSACDLRAVFCG</sequence>
<dbReference type="Proteomes" id="UP000321949">
    <property type="component" value="Unassembled WGS sequence"/>
</dbReference>
<keyword evidence="4" id="KW-1185">Reference proteome</keyword>
<dbReference type="EMBL" id="VRSX01000006">
    <property type="protein sequence ID" value="TXK08970.1"/>
    <property type="molecule type" value="Genomic_DNA"/>
</dbReference>
<proteinExistence type="predicted"/>
<gene>
    <name evidence="3" type="ORF">FVP74_11970</name>
</gene>
<dbReference type="PROSITE" id="PS50965">
    <property type="entry name" value="NERD"/>
    <property type="match status" value="1"/>
</dbReference>
<evidence type="ECO:0000256" key="1">
    <source>
        <dbReference type="SAM" id="MobiDB-lite"/>
    </source>
</evidence>
<dbReference type="InterPro" id="IPR011528">
    <property type="entry name" value="NERD"/>
</dbReference>
<feature type="compositionally biased region" description="Basic and acidic residues" evidence="1">
    <location>
        <begin position="52"/>
        <end position="67"/>
    </location>
</feature>
<evidence type="ECO:0000313" key="4">
    <source>
        <dbReference type="Proteomes" id="UP000321949"/>
    </source>
</evidence>
<evidence type="ECO:0000313" key="3">
    <source>
        <dbReference type="EMBL" id="TXK08970.1"/>
    </source>
</evidence>
<feature type="domain" description="NERD" evidence="2">
    <location>
        <begin position="93"/>
        <end position="191"/>
    </location>
</feature>
<evidence type="ECO:0000259" key="2">
    <source>
        <dbReference type="PROSITE" id="PS50965"/>
    </source>
</evidence>